<comment type="caution">
    <text evidence="1">The sequence shown here is derived from an EMBL/GenBank/DDBJ whole genome shotgun (WGS) entry which is preliminary data.</text>
</comment>
<reference evidence="1 2" key="1">
    <citation type="submission" date="2024-11" db="EMBL/GenBank/DDBJ databases">
        <authorList>
            <person name="Heng Y.C."/>
            <person name="Lim A.C.H."/>
            <person name="Lee J.K.Y."/>
            <person name="Kittelmann S."/>
        </authorList>
    </citation>
    <scope>NUCLEOTIDE SEQUENCE [LARGE SCALE GENOMIC DNA]</scope>
    <source>
        <strain evidence="1 2">WILCCON 0202</strain>
    </source>
</reference>
<sequence length="94" mass="10791">MFNKVIEMEIWDLLDKNGDKIGQTITKTMQLPDGYYHLGVDVWITLVMKGGSKREIMISNPIVEINGVFYKAMYAPADDLNNLYSKLDYKAVKK</sequence>
<protein>
    <submittedName>
        <fullName evidence="1">Uncharacterized protein</fullName>
    </submittedName>
</protein>
<organism evidence="1 2">
    <name type="scientific">Candidatus Clostridium radicumherbarum</name>
    <dbReference type="NCBI Taxonomy" id="3381662"/>
    <lineage>
        <taxon>Bacteria</taxon>
        <taxon>Bacillati</taxon>
        <taxon>Bacillota</taxon>
        <taxon>Clostridia</taxon>
        <taxon>Eubacteriales</taxon>
        <taxon>Clostridiaceae</taxon>
        <taxon>Clostridium</taxon>
    </lineage>
</organism>
<gene>
    <name evidence="1" type="ORF">ACJDUH_18895</name>
</gene>
<name>A0ABW8U2V0_9CLOT</name>
<proteinExistence type="predicted"/>
<dbReference type="RefSeq" id="WP_406766784.1">
    <property type="nucleotide sequence ID" value="NZ_JBJHZY010000006.1"/>
</dbReference>
<dbReference type="Proteomes" id="UP001623661">
    <property type="component" value="Unassembled WGS sequence"/>
</dbReference>
<keyword evidence="2" id="KW-1185">Reference proteome</keyword>
<evidence type="ECO:0000313" key="2">
    <source>
        <dbReference type="Proteomes" id="UP001623661"/>
    </source>
</evidence>
<evidence type="ECO:0000313" key="1">
    <source>
        <dbReference type="EMBL" id="MFL0270152.1"/>
    </source>
</evidence>
<dbReference type="EMBL" id="JBJHZY010000006">
    <property type="protein sequence ID" value="MFL0270152.1"/>
    <property type="molecule type" value="Genomic_DNA"/>
</dbReference>
<accession>A0ABW8U2V0</accession>